<keyword evidence="3" id="KW-1185">Reference proteome</keyword>
<feature type="region of interest" description="Disordered" evidence="1">
    <location>
        <begin position="80"/>
        <end position="99"/>
    </location>
</feature>
<protein>
    <submittedName>
        <fullName evidence="2">Uncharacterized protein</fullName>
    </submittedName>
</protein>
<dbReference type="AlphaFoldDB" id="A0A8T2DGR6"/>
<dbReference type="EMBL" id="JAEFBJ010000005">
    <property type="protein sequence ID" value="KAG7611398.1"/>
    <property type="molecule type" value="Genomic_DNA"/>
</dbReference>
<gene>
    <name evidence="2" type="ORF">ISN44_As05g034980</name>
</gene>
<proteinExistence type="predicted"/>
<dbReference type="Proteomes" id="UP000694251">
    <property type="component" value="Chromosome 5"/>
</dbReference>
<name>A0A8T2DGR6_ARASU</name>
<evidence type="ECO:0000313" key="3">
    <source>
        <dbReference type="Proteomes" id="UP000694251"/>
    </source>
</evidence>
<evidence type="ECO:0000256" key="1">
    <source>
        <dbReference type="SAM" id="MobiDB-lite"/>
    </source>
</evidence>
<evidence type="ECO:0000313" key="2">
    <source>
        <dbReference type="EMBL" id="KAG7611398.1"/>
    </source>
</evidence>
<comment type="caution">
    <text evidence="2">The sequence shown here is derived from an EMBL/GenBank/DDBJ whole genome shotgun (WGS) entry which is preliminary data.</text>
</comment>
<sequence>MSVINELCIDMDVENNEKEDKKETIENSVNENRSYRRLHVHETHRRFFPRKLQYQPWRQKREQSRSYQRCSPIMHLFLQEQEQKKKKKRNGERKKRVGNRFGWVKKEMMEL</sequence>
<feature type="compositionally biased region" description="Basic residues" evidence="1">
    <location>
        <begin position="84"/>
        <end position="98"/>
    </location>
</feature>
<accession>A0A8T2DGR6</accession>
<organism evidence="2 3">
    <name type="scientific">Arabidopsis suecica</name>
    <name type="common">Swedish thale-cress</name>
    <name type="synonym">Cardaminopsis suecica</name>
    <dbReference type="NCBI Taxonomy" id="45249"/>
    <lineage>
        <taxon>Eukaryota</taxon>
        <taxon>Viridiplantae</taxon>
        <taxon>Streptophyta</taxon>
        <taxon>Embryophyta</taxon>
        <taxon>Tracheophyta</taxon>
        <taxon>Spermatophyta</taxon>
        <taxon>Magnoliopsida</taxon>
        <taxon>eudicotyledons</taxon>
        <taxon>Gunneridae</taxon>
        <taxon>Pentapetalae</taxon>
        <taxon>rosids</taxon>
        <taxon>malvids</taxon>
        <taxon>Brassicales</taxon>
        <taxon>Brassicaceae</taxon>
        <taxon>Camelineae</taxon>
        <taxon>Arabidopsis</taxon>
    </lineage>
</organism>
<reference evidence="2 3" key="1">
    <citation type="submission" date="2020-12" db="EMBL/GenBank/DDBJ databases">
        <title>Concerted genomic and epigenomic changes stabilize Arabidopsis allopolyploids.</title>
        <authorList>
            <person name="Chen Z."/>
        </authorList>
    </citation>
    <scope>NUCLEOTIDE SEQUENCE [LARGE SCALE GENOMIC DNA]</scope>
    <source>
        <strain evidence="2">As9502</strain>
        <tissue evidence="2">Leaf</tissue>
    </source>
</reference>